<dbReference type="OrthoDB" id="117450at2759"/>
<evidence type="ECO:0000313" key="2">
    <source>
        <dbReference type="Proteomes" id="UP000237271"/>
    </source>
</evidence>
<dbReference type="Proteomes" id="UP000237271">
    <property type="component" value="Unassembled WGS sequence"/>
</dbReference>
<sequence>MKIHRGKITENESIAVDETSAVGVPLLILVVAPRITSMSHSPLIERKKARTGYGKSVKARNKGDDEFYERLKESVKSTIDEKLLRALFTYHWGGLSKDDVTDERIMSEVQTILQRVKNDTLPDVDRLFGKKLRLDMSKADVSERVLKYFMQCN</sequence>
<comment type="caution">
    <text evidence="1">The sequence shown here is derived from an EMBL/GenBank/DDBJ whole genome shotgun (WGS) entry which is preliminary data.</text>
</comment>
<proteinExistence type="predicted"/>
<gene>
    <name evidence="1" type="ORF">PHPALM_19852</name>
</gene>
<protein>
    <submittedName>
        <fullName evidence="1">Uncharacterized protein</fullName>
    </submittedName>
</protein>
<evidence type="ECO:0000313" key="1">
    <source>
        <dbReference type="EMBL" id="POM64595.1"/>
    </source>
</evidence>
<keyword evidence="2" id="KW-1185">Reference proteome</keyword>
<name>A0A2P4XGB8_9STRA</name>
<dbReference type="AlphaFoldDB" id="A0A2P4XGB8"/>
<reference evidence="1 2" key="1">
    <citation type="journal article" date="2017" name="Genome Biol. Evol.">
        <title>Phytophthora megakarya and P. palmivora, closely related causal agents of cacao black pod rot, underwent increases in genome sizes and gene numbers by different mechanisms.</title>
        <authorList>
            <person name="Ali S.S."/>
            <person name="Shao J."/>
            <person name="Lary D.J."/>
            <person name="Kronmiller B."/>
            <person name="Shen D."/>
            <person name="Strem M.D."/>
            <person name="Amoako-Attah I."/>
            <person name="Akrofi A.Y."/>
            <person name="Begoude B.A."/>
            <person name="Ten Hoopen G.M."/>
            <person name="Coulibaly K."/>
            <person name="Kebe B.I."/>
            <person name="Melnick R.L."/>
            <person name="Guiltinan M.J."/>
            <person name="Tyler B.M."/>
            <person name="Meinhardt L.W."/>
            <person name="Bailey B.A."/>
        </authorList>
    </citation>
    <scope>NUCLEOTIDE SEQUENCE [LARGE SCALE GENOMIC DNA]</scope>
    <source>
        <strain evidence="2">sbr112.9</strain>
    </source>
</reference>
<dbReference type="EMBL" id="NCKW01011073">
    <property type="protein sequence ID" value="POM64595.1"/>
    <property type="molecule type" value="Genomic_DNA"/>
</dbReference>
<organism evidence="1 2">
    <name type="scientific">Phytophthora palmivora</name>
    <dbReference type="NCBI Taxonomy" id="4796"/>
    <lineage>
        <taxon>Eukaryota</taxon>
        <taxon>Sar</taxon>
        <taxon>Stramenopiles</taxon>
        <taxon>Oomycota</taxon>
        <taxon>Peronosporomycetes</taxon>
        <taxon>Peronosporales</taxon>
        <taxon>Peronosporaceae</taxon>
        <taxon>Phytophthora</taxon>
    </lineage>
</organism>
<accession>A0A2P4XGB8</accession>